<reference evidence="1 2" key="1">
    <citation type="submission" date="2024-04" db="EMBL/GenBank/DDBJ databases">
        <title>Draft genome sequence of Pseudoxanthomonas putridarboris WD12.</title>
        <authorList>
            <person name="Oh J."/>
        </authorList>
    </citation>
    <scope>NUCLEOTIDE SEQUENCE [LARGE SCALE GENOMIC DNA]</scope>
    <source>
        <strain evidence="1 2">WD12</strain>
    </source>
</reference>
<evidence type="ECO:0000313" key="1">
    <source>
        <dbReference type="EMBL" id="MEL1262880.1"/>
    </source>
</evidence>
<dbReference type="EMBL" id="JBBWWT010000001">
    <property type="protein sequence ID" value="MEL1262880.1"/>
    <property type="molecule type" value="Genomic_DNA"/>
</dbReference>
<name>A0ABU9IVV9_9GAMM</name>
<proteinExistence type="predicted"/>
<protein>
    <submittedName>
        <fullName evidence="1">SIR2 family protein</fullName>
    </submittedName>
</protein>
<dbReference type="Pfam" id="PF13289">
    <property type="entry name" value="SIR2_2"/>
    <property type="match status" value="1"/>
</dbReference>
<evidence type="ECO:0000313" key="2">
    <source>
        <dbReference type="Proteomes" id="UP001459204"/>
    </source>
</evidence>
<keyword evidence="2" id="KW-1185">Reference proteome</keyword>
<organism evidence="1 2">
    <name type="scientific">Pseudoxanthomonas putridarboris</name>
    <dbReference type="NCBI Taxonomy" id="752605"/>
    <lineage>
        <taxon>Bacteria</taxon>
        <taxon>Pseudomonadati</taxon>
        <taxon>Pseudomonadota</taxon>
        <taxon>Gammaproteobacteria</taxon>
        <taxon>Lysobacterales</taxon>
        <taxon>Lysobacteraceae</taxon>
        <taxon>Pseudoxanthomonas</taxon>
    </lineage>
</organism>
<sequence>MARIINANDLGEELRKRLLRSFQSGNINFLLGSGASLPAIPTAGPIEAEIAGLISAGRDEEAYAKMYAFLETVHAPTNKLINDEADEGNRASLRCYEALLKTIEEILLARRTTILPRQATVFTTNYDLFLEKASAACPSTILNDGFSRSPSLGHRMEYSSRNFFRATYNTGNLYDYRVEIPCINLIKLHGSLSWLKDKDDILLRVEAVKLLDNDGTHEERRKFIAACAVVLPQAAKFRETLMDRTYYDLLRIYANSLDRENTVLITFGFSFGDEHIRDITMRALKNPTLRLMLFAFNSAARDRFATLFQQYSNVEIIAPGDEDELHFEHFNDSLSRILRAGQG</sequence>
<gene>
    <name evidence="1" type="ORF">AAD027_00640</name>
</gene>
<dbReference type="Proteomes" id="UP001459204">
    <property type="component" value="Unassembled WGS sequence"/>
</dbReference>
<accession>A0ABU9IVV9</accession>
<comment type="caution">
    <text evidence="1">The sequence shown here is derived from an EMBL/GenBank/DDBJ whole genome shotgun (WGS) entry which is preliminary data.</text>
</comment>